<organism evidence="2">
    <name type="scientific">Schistocephalus solidus</name>
    <name type="common">Tapeworm</name>
    <dbReference type="NCBI Taxonomy" id="70667"/>
    <lineage>
        <taxon>Eukaryota</taxon>
        <taxon>Metazoa</taxon>
        <taxon>Spiralia</taxon>
        <taxon>Lophotrochozoa</taxon>
        <taxon>Platyhelminthes</taxon>
        <taxon>Cestoda</taxon>
        <taxon>Eucestoda</taxon>
        <taxon>Diphyllobothriidea</taxon>
        <taxon>Diphyllobothriidae</taxon>
        <taxon>Schistocephalus</taxon>
    </lineage>
</organism>
<dbReference type="InterPro" id="IPR000477">
    <property type="entry name" value="RT_dom"/>
</dbReference>
<dbReference type="Pfam" id="PF00078">
    <property type="entry name" value="RVT_1"/>
    <property type="match status" value="1"/>
</dbReference>
<dbReference type="PANTHER" id="PTHR47027:SF20">
    <property type="entry name" value="REVERSE TRANSCRIPTASE-LIKE PROTEIN WITH RNA-DIRECTED DNA POLYMERASE DOMAIN"/>
    <property type="match status" value="1"/>
</dbReference>
<dbReference type="PROSITE" id="PS50878">
    <property type="entry name" value="RT_POL"/>
    <property type="match status" value="1"/>
</dbReference>
<accession>A0A183SZU4</accession>
<protein>
    <submittedName>
        <fullName evidence="2">Reverse transcriptase domain-containing protein</fullName>
    </submittedName>
</protein>
<sequence>LHEEDAVDLAPGRRLADLDYADDIALIASNFGDLQSMMSRVNEVAKSAGLSINTGKTKFFSSCIPAQEKAPLVVNDRSLDEVESFKYLGIRVYRASVRSVLLYGCECWATRVKDDRKLETFVHDCLRTILRVKYTDFVSNETVRTRFENIARIPEAIQERRLRWFGHVLCRPSFEISHTALDRLYYPIGGFDELVSSKTGSTYFLKTWKMFVDLGYSASVVGEENGLSCPGLLSRIVMPGGEYS</sequence>
<dbReference type="WBParaSite" id="SSLN_0001010401-mRNA-1">
    <property type="protein sequence ID" value="SSLN_0001010401-mRNA-1"/>
    <property type="gene ID" value="SSLN_0001010401"/>
</dbReference>
<feature type="domain" description="Reverse transcriptase" evidence="1">
    <location>
        <begin position="1"/>
        <end position="92"/>
    </location>
</feature>
<dbReference type="PANTHER" id="PTHR47027">
    <property type="entry name" value="REVERSE TRANSCRIPTASE DOMAIN-CONTAINING PROTEIN"/>
    <property type="match status" value="1"/>
</dbReference>
<dbReference type="AlphaFoldDB" id="A0A183SZU4"/>
<evidence type="ECO:0000259" key="1">
    <source>
        <dbReference type="PROSITE" id="PS50878"/>
    </source>
</evidence>
<reference evidence="2" key="1">
    <citation type="submission" date="2016-06" db="UniProtKB">
        <authorList>
            <consortium name="WormBaseParasite"/>
        </authorList>
    </citation>
    <scope>IDENTIFICATION</scope>
</reference>
<evidence type="ECO:0000313" key="2">
    <source>
        <dbReference type="WBParaSite" id="SSLN_0001010401-mRNA-1"/>
    </source>
</evidence>
<proteinExistence type="predicted"/>
<name>A0A183SZU4_SCHSO</name>